<reference evidence="2 3" key="1">
    <citation type="journal article" date="2018" name="Nat. Ecol. Evol.">
        <title>Pezizomycetes genomes reveal the molecular basis of ectomycorrhizal truffle lifestyle.</title>
        <authorList>
            <person name="Murat C."/>
            <person name="Payen T."/>
            <person name="Noel B."/>
            <person name="Kuo A."/>
            <person name="Morin E."/>
            <person name="Chen J."/>
            <person name="Kohler A."/>
            <person name="Krizsan K."/>
            <person name="Balestrini R."/>
            <person name="Da Silva C."/>
            <person name="Montanini B."/>
            <person name="Hainaut M."/>
            <person name="Levati E."/>
            <person name="Barry K.W."/>
            <person name="Belfiori B."/>
            <person name="Cichocki N."/>
            <person name="Clum A."/>
            <person name="Dockter R.B."/>
            <person name="Fauchery L."/>
            <person name="Guy J."/>
            <person name="Iotti M."/>
            <person name="Le Tacon F."/>
            <person name="Lindquist E.A."/>
            <person name="Lipzen A."/>
            <person name="Malagnac F."/>
            <person name="Mello A."/>
            <person name="Molinier V."/>
            <person name="Miyauchi S."/>
            <person name="Poulain J."/>
            <person name="Riccioni C."/>
            <person name="Rubini A."/>
            <person name="Sitrit Y."/>
            <person name="Splivallo R."/>
            <person name="Traeger S."/>
            <person name="Wang M."/>
            <person name="Zifcakova L."/>
            <person name="Wipf D."/>
            <person name="Zambonelli A."/>
            <person name="Paolocci F."/>
            <person name="Nowrousian M."/>
            <person name="Ottonello S."/>
            <person name="Baldrian P."/>
            <person name="Spatafora J.W."/>
            <person name="Henrissat B."/>
            <person name="Nagy L.G."/>
            <person name="Aury J.M."/>
            <person name="Wincker P."/>
            <person name="Grigoriev I.V."/>
            <person name="Bonfante P."/>
            <person name="Martin F.M."/>
        </authorList>
    </citation>
    <scope>NUCLEOTIDE SEQUENCE [LARGE SCALE GENOMIC DNA]</scope>
    <source>
        <strain evidence="2 3">RN42</strain>
    </source>
</reference>
<keyword evidence="1" id="KW-1133">Transmembrane helix</keyword>
<keyword evidence="3" id="KW-1185">Reference proteome</keyword>
<keyword evidence="1" id="KW-0812">Transmembrane</keyword>
<organism evidence="2 3">
    <name type="scientific">Ascobolus immersus RN42</name>
    <dbReference type="NCBI Taxonomy" id="1160509"/>
    <lineage>
        <taxon>Eukaryota</taxon>
        <taxon>Fungi</taxon>
        <taxon>Dikarya</taxon>
        <taxon>Ascomycota</taxon>
        <taxon>Pezizomycotina</taxon>
        <taxon>Pezizomycetes</taxon>
        <taxon>Pezizales</taxon>
        <taxon>Ascobolaceae</taxon>
        <taxon>Ascobolus</taxon>
    </lineage>
</organism>
<evidence type="ECO:0008006" key="4">
    <source>
        <dbReference type="Google" id="ProtNLM"/>
    </source>
</evidence>
<evidence type="ECO:0000313" key="3">
    <source>
        <dbReference type="Proteomes" id="UP000275078"/>
    </source>
</evidence>
<proteinExistence type="predicted"/>
<name>A0A3N4IUS2_ASCIM</name>
<keyword evidence="1" id="KW-0472">Membrane</keyword>
<dbReference type="EMBL" id="ML119654">
    <property type="protein sequence ID" value="RPA85344.1"/>
    <property type="molecule type" value="Genomic_DNA"/>
</dbReference>
<protein>
    <recommendedName>
        <fullName evidence="4">Transmembrane protein</fullName>
    </recommendedName>
</protein>
<dbReference type="Proteomes" id="UP000275078">
    <property type="component" value="Unassembled WGS sequence"/>
</dbReference>
<evidence type="ECO:0000256" key="1">
    <source>
        <dbReference type="SAM" id="Phobius"/>
    </source>
</evidence>
<sequence length="125" mass="14713">MEQSTNVLSRRQTLPRRRKMRNRLHNTRGCHEKSNDGIYDSLPSFFVFVSSISSFFLYNIFFSIIVLFRRIKSLIPLSTERPASTSRPPPHRFYLTSDLLPPSLLLRSENISWARFVETKQRNGH</sequence>
<gene>
    <name evidence="2" type="ORF">BJ508DRAFT_7324</name>
</gene>
<evidence type="ECO:0000313" key="2">
    <source>
        <dbReference type="EMBL" id="RPA85344.1"/>
    </source>
</evidence>
<accession>A0A3N4IUS2</accession>
<feature type="transmembrane region" description="Helical" evidence="1">
    <location>
        <begin position="45"/>
        <end position="68"/>
    </location>
</feature>
<dbReference type="AlphaFoldDB" id="A0A3N4IUS2"/>